<dbReference type="AlphaFoldDB" id="A0A9P4IK83"/>
<gene>
    <name evidence="2" type="ORF">NA57DRAFT_55954</name>
</gene>
<feature type="region of interest" description="Disordered" evidence="1">
    <location>
        <begin position="205"/>
        <end position="245"/>
    </location>
</feature>
<sequence>MSTDPAFEPFHIENLTLPAAEFPVDEFSLRCAHFPRCGGDCYMQIDADVCEDNSPYLCGNTVCPGHTRSAGLRCYSEHGLSPSAAFEGPPGYVLFLQMERFDLKPDAEPLAAPALRDEPGEGEVPGVHLGGGLHAIGGDYDALREKCRWLGAPRSPWKKGDAIAPQLGYIPKGCAGEQAVAIALEQNEQGVWLPPARVVDMLEQSHEGETATTAETTPTPPPEEPRRRRQREFPDTAGIPHEDGFSQEDMVEAIRRSFADQANWNLRSIQVHLDFAIEDEAGTTGQRGRDRDAYRREAEELGLEDVD</sequence>
<feature type="compositionally biased region" description="Basic and acidic residues" evidence="1">
    <location>
        <begin position="287"/>
        <end position="299"/>
    </location>
</feature>
<evidence type="ECO:0000313" key="2">
    <source>
        <dbReference type="EMBL" id="KAF2100022.1"/>
    </source>
</evidence>
<dbReference type="EMBL" id="ML978125">
    <property type="protein sequence ID" value="KAF2100022.1"/>
    <property type="molecule type" value="Genomic_DNA"/>
</dbReference>
<proteinExistence type="predicted"/>
<name>A0A9P4IK83_9PEZI</name>
<keyword evidence="3" id="KW-1185">Reference proteome</keyword>
<organism evidence="2 3">
    <name type="scientific">Rhizodiscina lignyota</name>
    <dbReference type="NCBI Taxonomy" id="1504668"/>
    <lineage>
        <taxon>Eukaryota</taxon>
        <taxon>Fungi</taxon>
        <taxon>Dikarya</taxon>
        <taxon>Ascomycota</taxon>
        <taxon>Pezizomycotina</taxon>
        <taxon>Dothideomycetes</taxon>
        <taxon>Pleosporomycetidae</taxon>
        <taxon>Aulographales</taxon>
        <taxon>Rhizodiscinaceae</taxon>
        <taxon>Rhizodiscina</taxon>
    </lineage>
</organism>
<evidence type="ECO:0000256" key="1">
    <source>
        <dbReference type="SAM" id="MobiDB-lite"/>
    </source>
</evidence>
<evidence type="ECO:0000313" key="3">
    <source>
        <dbReference type="Proteomes" id="UP000799772"/>
    </source>
</evidence>
<feature type="region of interest" description="Disordered" evidence="1">
    <location>
        <begin position="278"/>
        <end position="307"/>
    </location>
</feature>
<comment type="caution">
    <text evidence="2">The sequence shown here is derived from an EMBL/GenBank/DDBJ whole genome shotgun (WGS) entry which is preliminary data.</text>
</comment>
<reference evidence="2" key="1">
    <citation type="journal article" date="2020" name="Stud. Mycol.">
        <title>101 Dothideomycetes genomes: a test case for predicting lifestyles and emergence of pathogens.</title>
        <authorList>
            <person name="Haridas S."/>
            <person name="Albert R."/>
            <person name="Binder M."/>
            <person name="Bloem J."/>
            <person name="Labutti K."/>
            <person name="Salamov A."/>
            <person name="Andreopoulos B."/>
            <person name="Baker S."/>
            <person name="Barry K."/>
            <person name="Bills G."/>
            <person name="Bluhm B."/>
            <person name="Cannon C."/>
            <person name="Castanera R."/>
            <person name="Culley D."/>
            <person name="Daum C."/>
            <person name="Ezra D."/>
            <person name="Gonzalez J."/>
            <person name="Henrissat B."/>
            <person name="Kuo A."/>
            <person name="Liang C."/>
            <person name="Lipzen A."/>
            <person name="Lutzoni F."/>
            <person name="Magnuson J."/>
            <person name="Mondo S."/>
            <person name="Nolan M."/>
            <person name="Ohm R."/>
            <person name="Pangilinan J."/>
            <person name="Park H.-J."/>
            <person name="Ramirez L."/>
            <person name="Alfaro M."/>
            <person name="Sun H."/>
            <person name="Tritt A."/>
            <person name="Yoshinaga Y."/>
            <person name="Zwiers L.-H."/>
            <person name="Turgeon B."/>
            <person name="Goodwin S."/>
            <person name="Spatafora J."/>
            <person name="Crous P."/>
            <person name="Grigoriev I."/>
        </authorList>
    </citation>
    <scope>NUCLEOTIDE SEQUENCE</scope>
    <source>
        <strain evidence="2">CBS 133067</strain>
    </source>
</reference>
<feature type="compositionally biased region" description="Basic and acidic residues" evidence="1">
    <location>
        <begin position="223"/>
        <end position="244"/>
    </location>
</feature>
<protein>
    <submittedName>
        <fullName evidence="2">Uncharacterized protein</fullName>
    </submittedName>
</protein>
<dbReference type="Proteomes" id="UP000799772">
    <property type="component" value="Unassembled WGS sequence"/>
</dbReference>
<accession>A0A9P4IK83</accession>